<evidence type="ECO:0000256" key="1">
    <source>
        <dbReference type="PROSITE-ProRule" id="PRU00221"/>
    </source>
</evidence>
<dbReference type="InterPro" id="IPR001680">
    <property type="entry name" value="WD40_rpt"/>
</dbReference>
<dbReference type="WBParaSite" id="TREG1_21740.1">
    <property type="protein sequence ID" value="TREG1_21740.1"/>
    <property type="gene ID" value="TREG1_21740"/>
</dbReference>
<keyword evidence="2" id="KW-1185">Reference proteome</keyword>
<evidence type="ECO:0008006" key="4">
    <source>
        <dbReference type="Google" id="ProtNLM"/>
    </source>
</evidence>
<reference evidence="2" key="1">
    <citation type="submission" date="2022-06" db="EMBL/GenBank/DDBJ databases">
        <authorList>
            <person name="Berger JAMES D."/>
            <person name="Berger JAMES D."/>
        </authorList>
    </citation>
    <scope>NUCLEOTIDE SEQUENCE [LARGE SCALE GENOMIC DNA]</scope>
</reference>
<evidence type="ECO:0000313" key="3">
    <source>
        <dbReference type="WBParaSite" id="TREG1_21740.1"/>
    </source>
</evidence>
<dbReference type="Pfam" id="PF00400">
    <property type="entry name" value="WD40"/>
    <property type="match status" value="4"/>
</dbReference>
<reference evidence="3" key="2">
    <citation type="submission" date="2023-11" db="UniProtKB">
        <authorList>
            <consortium name="WormBaseParasite"/>
        </authorList>
    </citation>
    <scope>IDENTIFICATION</scope>
</reference>
<sequence>MKPNEMELRLLNEIINLRDKLQNARIKSHEVSLLRQAVEANLQQITNLPMLTVVHNLKAHTNRVHDIVWVPNDRYVLTVGSEGCIVIWDPKIGLIHNVYDASKIQPITVAATNDAQSLFCGGLCATVVLANKVEQPPEDGYSYYDSKSVYEHSGQINCILCMNDNQLLTCSVGDGALIWDIERVKVIGRYSHSTSQVTTACFLHDDSSTFLTADEEGVIHHWDIRKSDNSVSCFEGHQADVNCIKSLPNGYNFVTGSEDTFIHLYDIRTDIIIAKYRDKQARPITSSGDNEVTVVASGLQPTTPTTPAYAASPMTQATSIMNYSDNIQRQDVPAVNDLAVSNSGRLVISGCNDWNIYYWDLSRSDKCVRYDTEIGPVMKLAMSNKRNALAMMTWDPKVKINIMRPR</sequence>
<dbReference type="Gene3D" id="2.130.10.10">
    <property type="entry name" value="YVTN repeat-like/Quinoprotein amine dehydrogenase"/>
    <property type="match status" value="2"/>
</dbReference>
<dbReference type="InterPro" id="IPR016346">
    <property type="entry name" value="G-protein_beta_1-5"/>
</dbReference>
<proteinExistence type="predicted"/>
<dbReference type="InterPro" id="IPR036322">
    <property type="entry name" value="WD40_repeat_dom_sf"/>
</dbReference>
<keyword evidence="1" id="KW-0853">WD repeat</keyword>
<dbReference type="SUPFAM" id="SSF50978">
    <property type="entry name" value="WD40 repeat-like"/>
    <property type="match status" value="1"/>
</dbReference>
<dbReference type="SMART" id="SM00320">
    <property type="entry name" value="WD40"/>
    <property type="match status" value="5"/>
</dbReference>
<dbReference type="PANTHER" id="PTHR19850">
    <property type="entry name" value="GUANINE NUCLEOTIDE-BINDING PROTEIN BETA G PROTEIN BETA"/>
    <property type="match status" value="1"/>
</dbReference>
<accession>A0AA85JGQ2</accession>
<dbReference type="AlphaFoldDB" id="A0AA85JGQ2"/>
<evidence type="ECO:0000313" key="2">
    <source>
        <dbReference type="Proteomes" id="UP000050795"/>
    </source>
</evidence>
<dbReference type="InterPro" id="IPR015943">
    <property type="entry name" value="WD40/YVTN_repeat-like_dom_sf"/>
</dbReference>
<name>A0AA85JGQ2_TRIRE</name>
<organism evidence="2 3">
    <name type="scientific">Trichobilharzia regenti</name>
    <name type="common">Nasal bird schistosome</name>
    <dbReference type="NCBI Taxonomy" id="157069"/>
    <lineage>
        <taxon>Eukaryota</taxon>
        <taxon>Metazoa</taxon>
        <taxon>Spiralia</taxon>
        <taxon>Lophotrochozoa</taxon>
        <taxon>Platyhelminthes</taxon>
        <taxon>Trematoda</taxon>
        <taxon>Digenea</taxon>
        <taxon>Strigeidida</taxon>
        <taxon>Schistosomatoidea</taxon>
        <taxon>Schistosomatidae</taxon>
        <taxon>Trichobilharzia</taxon>
    </lineage>
</organism>
<dbReference type="Proteomes" id="UP000050795">
    <property type="component" value="Unassembled WGS sequence"/>
</dbReference>
<dbReference type="GO" id="GO:0007165">
    <property type="term" value="P:signal transduction"/>
    <property type="evidence" value="ECO:0007669"/>
    <property type="project" value="InterPro"/>
</dbReference>
<protein>
    <recommendedName>
        <fullName evidence="4">WD_REPEATS_REGION domain-containing protein</fullName>
    </recommendedName>
</protein>
<feature type="repeat" description="WD" evidence="1">
    <location>
        <begin position="234"/>
        <end position="275"/>
    </location>
</feature>
<feature type="repeat" description="WD" evidence="1">
    <location>
        <begin position="335"/>
        <end position="369"/>
    </location>
</feature>
<dbReference type="PROSITE" id="PS50082">
    <property type="entry name" value="WD_REPEATS_2"/>
    <property type="match status" value="3"/>
</dbReference>
<feature type="repeat" description="WD" evidence="1">
    <location>
        <begin position="57"/>
        <end position="89"/>
    </location>
</feature>
<dbReference type="PROSITE" id="PS50294">
    <property type="entry name" value="WD_REPEATS_REGION"/>
    <property type="match status" value="2"/>
</dbReference>